<name>A0A9X8NV00_BACCE</name>
<organism evidence="1 2">
    <name type="scientific">Bacillus cereus</name>
    <dbReference type="NCBI Taxonomy" id="1396"/>
    <lineage>
        <taxon>Bacteria</taxon>
        <taxon>Bacillati</taxon>
        <taxon>Bacillota</taxon>
        <taxon>Bacilli</taxon>
        <taxon>Bacillales</taxon>
        <taxon>Bacillaceae</taxon>
        <taxon>Bacillus</taxon>
        <taxon>Bacillus cereus group</taxon>
    </lineage>
</organism>
<comment type="caution">
    <text evidence="1">The sequence shown here is derived from an EMBL/GenBank/DDBJ whole genome shotgun (WGS) entry which is preliminary data.</text>
</comment>
<gene>
    <name evidence="1" type="ORF">DR116_0016745</name>
</gene>
<dbReference type="EMBL" id="QNGD03000008">
    <property type="protein sequence ID" value="RWQ72976.1"/>
    <property type="molecule type" value="Genomic_DNA"/>
</dbReference>
<sequence length="71" mass="8055">MDKINCVVDPDDRIEFTHVYCYGGKTVMDLQVFVGDTMNDVALGYEEMKALRKRLKKVMKVIKGAEVLDGN</sequence>
<reference evidence="1 2" key="1">
    <citation type="submission" date="2019-01" db="EMBL/GenBank/DDBJ databases">
        <title>Draft genome sequence of heavy metal resistant Bacillus cereus NWUAB01.</title>
        <authorList>
            <person name="Babalola O."/>
            <person name="Aremu B.R."/>
            <person name="Ayangbenro A.S."/>
        </authorList>
    </citation>
    <scope>NUCLEOTIDE SEQUENCE [LARGE SCALE GENOMIC DNA]</scope>
    <source>
        <strain evidence="1 2">NWUAB01</strain>
    </source>
</reference>
<accession>A0A9X8NV00</accession>
<dbReference type="RefSeq" id="WP_113302932.1">
    <property type="nucleotide sequence ID" value="NZ_QNGD03000008.1"/>
</dbReference>
<dbReference type="Proteomes" id="UP000253597">
    <property type="component" value="Unassembled WGS sequence"/>
</dbReference>
<evidence type="ECO:0000313" key="1">
    <source>
        <dbReference type="EMBL" id="RWQ72976.1"/>
    </source>
</evidence>
<protein>
    <submittedName>
        <fullName evidence="1">Uncharacterized protein</fullName>
    </submittedName>
</protein>
<proteinExistence type="predicted"/>
<dbReference type="AlphaFoldDB" id="A0A9X8NV00"/>
<evidence type="ECO:0000313" key="2">
    <source>
        <dbReference type="Proteomes" id="UP000253597"/>
    </source>
</evidence>